<protein>
    <submittedName>
        <fullName evidence="1">Uncharacterized protein</fullName>
    </submittedName>
</protein>
<evidence type="ECO:0000313" key="1">
    <source>
        <dbReference type="EMBL" id="SVE39711.1"/>
    </source>
</evidence>
<feature type="non-terminal residue" evidence="1">
    <location>
        <position position="1"/>
    </location>
</feature>
<organism evidence="1">
    <name type="scientific">marine metagenome</name>
    <dbReference type="NCBI Taxonomy" id="408172"/>
    <lineage>
        <taxon>unclassified sequences</taxon>
        <taxon>metagenomes</taxon>
        <taxon>ecological metagenomes</taxon>
    </lineage>
</organism>
<sequence length="237" mass="26838">VKATDRIREAEKFMEASNRLFDSIKDGKLKSPEELAGAMIEKITNWTVSRLATLDETLKNPQFSQKHLNSLSKIKADKVLDAMMAIVEARGEVELLTTQKLNDYIESSADARLSFLRGNNLEKALWRAMFVMATKESSDVYALLRLSTNRLRVNQREFMRGLEELMHADTIEAVNGVTNKYKGRLDTQFSKLREARYNSVRTGYAVQANEQTRRVAGKIVESLGAKSNMLRTSLGEL</sequence>
<gene>
    <name evidence="1" type="ORF">METZ01_LOCUS492565</name>
</gene>
<dbReference type="EMBL" id="UINC01214468">
    <property type="protein sequence ID" value="SVE39711.1"/>
    <property type="molecule type" value="Genomic_DNA"/>
</dbReference>
<accession>A0A383D5P8</accession>
<name>A0A383D5P8_9ZZZZ</name>
<feature type="non-terminal residue" evidence="1">
    <location>
        <position position="237"/>
    </location>
</feature>
<dbReference type="AlphaFoldDB" id="A0A383D5P8"/>
<proteinExistence type="predicted"/>
<reference evidence="1" key="1">
    <citation type="submission" date="2018-05" db="EMBL/GenBank/DDBJ databases">
        <authorList>
            <person name="Lanie J.A."/>
            <person name="Ng W.-L."/>
            <person name="Kazmierczak K.M."/>
            <person name="Andrzejewski T.M."/>
            <person name="Davidsen T.M."/>
            <person name="Wayne K.J."/>
            <person name="Tettelin H."/>
            <person name="Glass J.I."/>
            <person name="Rusch D."/>
            <person name="Podicherti R."/>
            <person name="Tsui H.-C.T."/>
            <person name="Winkler M.E."/>
        </authorList>
    </citation>
    <scope>NUCLEOTIDE SEQUENCE</scope>
</reference>